<feature type="region of interest" description="Disordered" evidence="4">
    <location>
        <begin position="1904"/>
        <end position="1942"/>
    </location>
</feature>
<dbReference type="InterPro" id="IPR052568">
    <property type="entry name" value="PKS-FAS_Synthase"/>
</dbReference>
<dbReference type="InterPro" id="IPR014043">
    <property type="entry name" value="Acyl_transferase_dom"/>
</dbReference>
<dbReference type="GO" id="GO:0016746">
    <property type="term" value="F:acyltransferase activity"/>
    <property type="evidence" value="ECO:0007669"/>
    <property type="project" value="InterPro"/>
</dbReference>
<keyword evidence="7" id="KW-1185">Reference proteome</keyword>
<dbReference type="Pfam" id="PF00698">
    <property type="entry name" value="Acyl_transf_1"/>
    <property type="match status" value="1"/>
</dbReference>
<dbReference type="InterPro" id="IPR020841">
    <property type="entry name" value="PKS_Beta-ketoAc_synthase_dom"/>
</dbReference>
<dbReference type="PANTHER" id="PTHR43074:SF1">
    <property type="entry name" value="BETA-KETOACYL SYNTHASE FAMILY PROTEIN-RELATED"/>
    <property type="match status" value="1"/>
</dbReference>
<accession>D1ABK8</accession>
<evidence type="ECO:0000256" key="3">
    <source>
        <dbReference type="ARBA" id="ARBA00022679"/>
    </source>
</evidence>
<dbReference type="InterPro" id="IPR016035">
    <property type="entry name" value="Acyl_Trfase/lysoPLipase"/>
</dbReference>
<dbReference type="Proteomes" id="UP000001918">
    <property type="component" value="Chromosome"/>
</dbReference>
<feature type="region of interest" description="Disordered" evidence="4">
    <location>
        <begin position="1500"/>
        <end position="1527"/>
    </location>
</feature>
<dbReference type="STRING" id="471852.Tcur_1668"/>
<dbReference type="Gene3D" id="3.40.47.10">
    <property type="match status" value="1"/>
</dbReference>
<gene>
    <name evidence="6" type="ordered locus">Tcur_1668</name>
</gene>
<feature type="region of interest" description="Disordered" evidence="4">
    <location>
        <begin position="1564"/>
        <end position="1600"/>
    </location>
</feature>
<dbReference type="InterPro" id="IPR016036">
    <property type="entry name" value="Malonyl_transacylase_ACP-bd"/>
</dbReference>
<dbReference type="InterPro" id="IPR014030">
    <property type="entry name" value="Ketoacyl_synth_N"/>
</dbReference>
<dbReference type="SUPFAM" id="SSF53901">
    <property type="entry name" value="Thiolase-like"/>
    <property type="match status" value="2"/>
</dbReference>
<evidence type="ECO:0000256" key="2">
    <source>
        <dbReference type="ARBA" id="ARBA00022553"/>
    </source>
</evidence>
<dbReference type="InterPro" id="IPR036291">
    <property type="entry name" value="NAD(P)-bd_dom_sf"/>
</dbReference>
<dbReference type="Pfam" id="PF08659">
    <property type="entry name" value="KR"/>
    <property type="match status" value="1"/>
</dbReference>
<dbReference type="InterPro" id="IPR016039">
    <property type="entry name" value="Thiolase-like"/>
</dbReference>
<dbReference type="Gene3D" id="3.40.366.10">
    <property type="entry name" value="Malonyl-Coenzyme A Acyl Carrier Protein, domain 2"/>
    <property type="match status" value="1"/>
</dbReference>
<keyword evidence="3" id="KW-0808">Transferase</keyword>
<dbReference type="InterPro" id="IPR001227">
    <property type="entry name" value="Ac_transferase_dom_sf"/>
</dbReference>
<feature type="region of interest" description="Disordered" evidence="4">
    <location>
        <begin position="1671"/>
        <end position="1732"/>
    </location>
</feature>
<dbReference type="EMBL" id="CP001738">
    <property type="protein sequence ID" value="ACY97244.1"/>
    <property type="molecule type" value="Genomic_DNA"/>
</dbReference>
<dbReference type="SUPFAM" id="SSF52151">
    <property type="entry name" value="FabD/lysophospholipase-like"/>
    <property type="match status" value="1"/>
</dbReference>
<keyword evidence="1" id="KW-0596">Phosphopantetheine</keyword>
<reference evidence="6 7" key="1">
    <citation type="journal article" date="2011" name="Stand. Genomic Sci.">
        <title>Complete genome sequence of Thermomonospora curvata type strain (B9).</title>
        <authorList>
            <person name="Chertkov O."/>
            <person name="Sikorski J."/>
            <person name="Nolan M."/>
            <person name="Lapidus A."/>
            <person name="Lucas S."/>
            <person name="Del Rio T.G."/>
            <person name="Tice H."/>
            <person name="Cheng J.F."/>
            <person name="Goodwin L."/>
            <person name="Pitluck S."/>
            <person name="Liolios K."/>
            <person name="Ivanova N."/>
            <person name="Mavromatis K."/>
            <person name="Mikhailova N."/>
            <person name="Ovchinnikova G."/>
            <person name="Pati A."/>
            <person name="Chen A."/>
            <person name="Palaniappan K."/>
            <person name="Djao O.D."/>
            <person name="Land M."/>
            <person name="Hauser L."/>
            <person name="Chang Y.J."/>
            <person name="Jeffries C.D."/>
            <person name="Brettin T."/>
            <person name="Han C."/>
            <person name="Detter J.C."/>
            <person name="Rohde M."/>
            <person name="Goker M."/>
            <person name="Woyke T."/>
            <person name="Bristow J."/>
            <person name="Eisen J.A."/>
            <person name="Markowitz V."/>
            <person name="Hugenholtz P."/>
            <person name="Klenk H.P."/>
            <person name="Kyrpides N.C."/>
        </authorList>
    </citation>
    <scope>NUCLEOTIDE SEQUENCE [LARGE SCALE GENOMIC DNA]</scope>
    <source>
        <strain evidence="7">ATCC 19995 / DSM 43183 / JCM 3096 / KCTC 9072 / NBRC 15933 / NCIMB 10081 / Henssen B9</strain>
    </source>
</reference>
<protein>
    <submittedName>
        <fullName evidence="6">Beta-ketoacyl synthase</fullName>
    </submittedName>
</protein>
<dbReference type="PANTHER" id="PTHR43074">
    <property type="entry name" value="OMEGA-3 POLYUNSATURATED FATTY ACID SYNTHASE PFAB-RELATED"/>
    <property type="match status" value="1"/>
</dbReference>
<name>D1ABK8_THECD</name>
<dbReference type="InterPro" id="IPR014031">
    <property type="entry name" value="Ketoacyl_synth_C"/>
</dbReference>
<feature type="compositionally biased region" description="Low complexity" evidence="4">
    <location>
        <begin position="1686"/>
        <end position="1710"/>
    </location>
</feature>
<dbReference type="eggNOG" id="COG3170">
    <property type="taxonomic scope" value="Bacteria"/>
</dbReference>
<dbReference type="Pfam" id="PF00109">
    <property type="entry name" value="ketoacyl-synt"/>
    <property type="match status" value="1"/>
</dbReference>
<dbReference type="eggNOG" id="COG3321">
    <property type="taxonomic scope" value="Bacteria"/>
</dbReference>
<feature type="compositionally biased region" description="Low complexity" evidence="4">
    <location>
        <begin position="1505"/>
        <end position="1524"/>
    </location>
</feature>
<feature type="region of interest" description="Disordered" evidence="4">
    <location>
        <begin position="2012"/>
        <end position="2130"/>
    </location>
</feature>
<dbReference type="InterPro" id="IPR013968">
    <property type="entry name" value="PKS_KR"/>
</dbReference>
<dbReference type="KEGG" id="tcu:Tcur_1668"/>
<feature type="compositionally biased region" description="Basic and acidic residues" evidence="4">
    <location>
        <begin position="1921"/>
        <end position="1930"/>
    </location>
</feature>
<dbReference type="InterPro" id="IPR057326">
    <property type="entry name" value="KR_dom"/>
</dbReference>
<dbReference type="Gene3D" id="3.20.20.70">
    <property type="entry name" value="Aldolase class I"/>
    <property type="match status" value="2"/>
</dbReference>
<evidence type="ECO:0000259" key="5">
    <source>
        <dbReference type="PROSITE" id="PS52004"/>
    </source>
</evidence>
<sequence>MTADKSGDLAWTRADRIIGVTPFGLAEARLAVAVARAGGLGTLDLGRDRDAALTALELVERWWGGPFAIRIGGACPVRPEEVPKTVHTVLVDLPALQEAQPYLPGRRLLVEVVDPGEARAAARLGADGLIARGCEAGGRVGELTTFVLLQHLLGDAELDRPVWAAGGIGPHTAAAAIAGGAAGVVLDAQLALVRELDLPAEVARAIETMDGGETRLVAGHRIYAHPDLPVPDGTAPSDLAARLGVGDLHEQLLPVGQDGALARPLAERYKTAGGVVQAVAAHIDEHLAAAVRAEPLAAAAAADGAAYPVLQGPMTRVSDRPEFAAAVAAAGGVPFVALALMTGEEAGRLLAETARRLGGRPWGAGVLGFAPREIRAAQLEAIRLARPPYALIAGGRPAQAAPLEEAGIATYLHVPSPALLERFLAEGARRFVFEGMECGGHIGPRAAFPLWEAQVDVLLAFLAEHPQEAARTSVAFAGGVHDARSAAMVAALAGPLAERGVQIRVLMGTAYLFTEEAVATGAIVPGFQQVAVECERTVLLETAPGNAVRCAHTPYADAFQRARRDLAASGVPRQEVWAKLERHNLGRLRLASRGLRREGEELRQIEGTEQYREGMFMMGQAAVLRSAVTTIADLHEQVSAGAGAFLAERARRLRSAPEEEPAPRPLDIAIVGIGCAFPGARDAEEYWANVLCGADAVTEVPGGRRDGGEAEDTPAAQGGFLPAIPFDAESRGIPPGSLGDIAPAHLLALEVAARALDDAGYADRPFDRSRAAVIFAAGTGDAPSPQAADGASPATITGWIAERLDLGGAECTIADASPAALDAACKELVCGGADLVLCGGVELRDEAPGGPPSGRCAPFDAGDDGVAPGEGAACVALKRLADAERDGDRIYAVIKAVAAAGDGRSASRAEGRRRALQRAHRDAGIPPSRIGLVEARGTGAAGDRAELTALTRAFTGTTPGGVTLGSVASQIGHTGRAAGLAGLIKTARALHAGVRPGTLHLNEPTAAWDPETSPFVFSHTPRPWPAEPGERCAGLSASGLGGTAFHAVLAGYGGAPEPVSGTAAWPAELFLFRGADRAEARERMDRIAALGTGARLRDLARTAAEQHSGPVQVALVATSPEDLAAKLEPARRFEAAPGVYPAVGERPGRVAFLFPGHGGLRPGMLADLFVAFPRLQRLLRLSGGRYAEAMFPPAAFTAEEEARQRQALGDIRIAQPALAIAGIAVHRLLTELGVRPDMAAGHGCGELTALCAAGVFGETDLLELAAARAEAILRAVESGESGDPGAMAVVTGTPQEVQAVLETVPRVVLAAHEAPRQVVISGPAAAVCDAMRALNACGLAAEPIPGACALHSPLAAGAATGLSVELAGRRLSPPAFPVWSNLTAAPYRHSPELLAATLAEQVAAPVRFAEQIEAMYEAGARVFVETGPGRSLTRLVGRILEGLPHTVVTCDRPAGRGLPGLHALLTALAELAALGVEVDPLPLFTGRDAVVLSAPPARPAWTIGRPARPADAPRPSGTHPAAAPDRADRDAAVLEYLRTGRELLAAQRDVLLGYLGISLPQPREDRAPAASAAPHVPAPRPVPGQEAPAPGGETSAPEEDVHFSRGAVASPGEDTPASEDDAPALKEAALLSAGGVSAAEDVVSAPDEVAAVSAETPSAPGVADDVSAFEPALEDAPPGGEDDTAAPESDASVSADAASASSGQAPPAGEDLTVSGGEAPAPQGVSGGGTSALEDVFLPRDAVPAAEETAGGVAVLETTPPGPAGEAAALSEDQPAAGGGVSVFEGVFLPPEAVSAVEEETVVPAGGASAVEETASGTGSEAAVPDDGLPAGDGEAPALEEDMRASRETESAPAGDVPAWRDGTPAPEDGASGPGGEASAPGDGRPASGDQRTAVAEDVFHVGEAAPETGENASVGEDGPFDLKEEKPDSDGGTAAPGNGLSETSALSEEVFFSPVAAAIPGGDATSAESTVPLPSGGLPVSDGEAPALAEEPSPHKAVFVFDGNVSVSEDGVSALESTVPGPAGETTAPDGDVPASHGGTSPPEEEASGEDASVSGALPPPGDDASEDGMSVSQDAEAAADDPLAFAEGTPKPGGDAPGSADVPGDEASASTAGTSGGGASAPRSGLLARGPVARTATLAGDAETPPDDGDGAWWTLDADATRAFPVVPPVAPMPVPPSRHVVRPVELPAAGPVPVPGPLSGRRCLIVNDGLGVAPELVTLLESHGVHAGIAADADEPADAVIHLAALRPGGPPVLPRSYEKIRNALHGGTSRLLLVTGTGGMFGRDGRPDVVTGAGLRGLARTLALEHPAALVRAVDVNTACGPRALAEQLVVELMSEPGAPVVVGHDGWTRRTLELVPQELTGEAPLPLDRDGVVLLTGEARGVTARLARALAGAAGCHIEIIGRTPPDEDDEPDPATAPAGRRLRAVLARLEGSAASVRYQALDLGDPQAVRAAVADVYARYGRLDGVIHGTGTPQQHRPPREAGSFARLWQTTAGAAATLAEAVREDLGFFVVLGSASGMLGEEGQAAHAAAGDACQTLAPLWGTRLRGRVLAACWGPWACDDPASGEAARDQARRRGAPLDPDAAVGALLREIAVGADSQVVFTGAAP</sequence>
<dbReference type="SMART" id="SM00825">
    <property type="entry name" value="PKS_KS"/>
    <property type="match status" value="1"/>
</dbReference>
<organism evidence="6 7">
    <name type="scientific">Thermomonospora curvata (strain ATCC 19995 / DSM 43183 / JCM 3096 / KCTC 9072 / NBRC 15933 / NCIMB 10081 / Henssen B9)</name>
    <dbReference type="NCBI Taxonomy" id="471852"/>
    <lineage>
        <taxon>Bacteria</taxon>
        <taxon>Bacillati</taxon>
        <taxon>Actinomycetota</taxon>
        <taxon>Actinomycetes</taxon>
        <taxon>Streptosporangiales</taxon>
        <taxon>Thermomonosporaceae</taxon>
        <taxon>Thermomonospora</taxon>
    </lineage>
</organism>
<keyword evidence="2" id="KW-0597">Phosphoprotein</keyword>
<dbReference type="SUPFAM" id="SSF51735">
    <property type="entry name" value="NAD(P)-binding Rossmann-fold domains"/>
    <property type="match status" value="2"/>
</dbReference>
<proteinExistence type="predicted"/>
<evidence type="ECO:0000256" key="4">
    <source>
        <dbReference type="SAM" id="MobiDB-lite"/>
    </source>
</evidence>
<dbReference type="SUPFAM" id="SSF55048">
    <property type="entry name" value="Probable ACP-binding domain of malonyl-CoA ACP transacylase"/>
    <property type="match status" value="1"/>
</dbReference>
<feature type="compositionally biased region" description="Low complexity" evidence="4">
    <location>
        <begin position="2076"/>
        <end position="2088"/>
    </location>
</feature>
<feature type="compositionally biased region" description="Basic and acidic residues" evidence="4">
    <location>
        <begin position="1841"/>
        <end position="1850"/>
    </location>
</feature>
<evidence type="ECO:0000256" key="1">
    <source>
        <dbReference type="ARBA" id="ARBA00022450"/>
    </source>
</evidence>
<evidence type="ECO:0000313" key="6">
    <source>
        <dbReference type="EMBL" id="ACY97244.1"/>
    </source>
</evidence>
<dbReference type="HOGENOM" id="CLU_000022_30_1_11"/>
<dbReference type="SMART" id="SM00822">
    <property type="entry name" value="PKS_KR"/>
    <property type="match status" value="1"/>
</dbReference>
<feature type="region of interest" description="Disordered" evidence="4">
    <location>
        <begin position="1964"/>
        <end position="1992"/>
    </location>
</feature>
<dbReference type="eggNOG" id="COG2070">
    <property type="taxonomic scope" value="Bacteria"/>
</dbReference>
<dbReference type="InterPro" id="IPR013785">
    <property type="entry name" value="Aldolase_TIM"/>
</dbReference>
<feature type="compositionally biased region" description="Low complexity" evidence="4">
    <location>
        <begin position="1865"/>
        <end position="1884"/>
    </location>
</feature>
<evidence type="ECO:0000313" key="7">
    <source>
        <dbReference type="Proteomes" id="UP000001918"/>
    </source>
</evidence>
<feature type="region of interest" description="Disordered" evidence="4">
    <location>
        <begin position="1807"/>
        <end position="1892"/>
    </location>
</feature>
<dbReference type="CDD" id="cd00833">
    <property type="entry name" value="PKS"/>
    <property type="match status" value="1"/>
</dbReference>
<dbReference type="Pfam" id="PF02801">
    <property type="entry name" value="Ketoacyl-synt_C"/>
    <property type="match status" value="1"/>
</dbReference>
<dbReference type="SMART" id="SM00827">
    <property type="entry name" value="PKS_AT"/>
    <property type="match status" value="1"/>
</dbReference>
<dbReference type="PROSITE" id="PS52004">
    <property type="entry name" value="KS3_2"/>
    <property type="match status" value="1"/>
</dbReference>
<dbReference type="Gene3D" id="3.40.50.720">
    <property type="entry name" value="NAD(P)-binding Rossmann-like Domain"/>
    <property type="match status" value="1"/>
</dbReference>
<feature type="domain" description="Ketosynthase family 3 (KS3)" evidence="5">
    <location>
        <begin position="665"/>
        <end position="1051"/>
    </location>
</feature>
<dbReference type="SUPFAM" id="SSF51412">
    <property type="entry name" value="Inosine monophosphate dehydrogenase (IMPDH)"/>
    <property type="match status" value="2"/>
</dbReference>
<dbReference type="RefSeq" id="WP_012852028.1">
    <property type="nucleotide sequence ID" value="NC_013510.1"/>
</dbReference>